<name>A0A6B2LUJ0_9EUKA</name>
<organism evidence="1">
    <name type="scientific">Arcella intermedia</name>
    <dbReference type="NCBI Taxonomy" id="1963864"/>
    <lineage>
        <taxon>Eukaryota</taxon>
        <taxon>Amoebozoa</taxon>
        <taxon>Tubulinea</taxon>
        <taxon>Elardia</taxon>
        <taxon>Arcellinida</taxon>
        <taxon>Sphaerothecina</taxon>
        <taxon>Arcellidae</taxon>
        <taxon>Arcella</taxon>
    </lineage>
</organism>
<protein>
    <submittedName>
        <fullName evidence="1">Uncharacterized protein</fullName>
    </submittedName>
</protein>
<evidence type="ECO:0000313" key="1">
    <source>
        <dbReference type="EMBL" id="NDV40216.1"/>
    </source>
</evidence>
<accession>A0A6B2LUJ0</accession>
<sequence>MIASSYFCKLLRGFPLLFQANKSFGSILMASS</sequence>
<reference evidence="1" key="1">
    <citation type="journal article" date="2020" name="J. Eukaryot. Microbiol.">
        <title>De novo Sequencing, Assembly and Annotation of the Transcriptome for the Free-Living Testate Amoeba Arcella intermedia.</title>
        <authorList>
            <person name="Ribeiro G.M."/>
            <person name="Porfirio-Sousa A.L."/>
            <person name="Maurer-Alcala X.X."/>
            <person name="Katz L.A."/>
            <person name="Lahr D.J.G."/>
        </authorList>
    </citation>
    <scope>NUCLEOTIDE SEQUENCE</scope>
</reference>
<dbReference type="EMBL" id="GIBP01011247">
    <property type="protein sequence ID" value="NDV40216.1"/>
    <property type="molecule type" value="Transcribed_RNA"/>
</dbReference>
<proteinExistence type="predicted"/>
<dbReference type="AlphaFoldDB" id="A0A6B2LUJ0"/>